<dbReference type="EMBL" id="JAAGWZ010000001">
    <property type="protein sequence ID" value="NEM89876.1"/>
    <property type="molecule type" value="Genomic_DNA"/>
</dbReference>
<dbReference type="Pfam" id="PF11248">
    <property type="entry name" value="DUF3046"/>
    <property type="match status" value="1"/>
</dbReference>
<organism evidence="1 2">
    <name type="scientific">Galbitalea soli</name>
    <dbReference type="NCBI Taxonomy" id="1268042"/>
    <lineage>
        <taxon>Bacteria</taxon>
        <taxon>Bacillati</taxon>
        <taxon>Actinomycetota</taxon>
        <taxon>Actinomycetes</taxon>
        <taxon>Micrococcales</taxon>
        <taxon>Microbacteriaceae</taxon>
        <taxon>Galbitalea</taxon>
    </lineage>
</organism>
<proteinExistence type="predicted"/>
<comment type="caution">
    <text evidence="1">The sequence shown here is derived from an EMBL/GenBank/DDBJ whole genome shotgun (WGS) entry which is preliminary data.</text>
</comment>
<name>A0A7C9TMM6_9MICO</name>
<evidence type="ECO:0000313" key="1">
    <source>
        <dbReference type="EMBL" id="NEM89876.1"/>
    </source>
</evidence>
<dbReference type="AlphaFoldDB" id="A0A7C9TMM6"/>
<dbReference type="InterPro" id="IPR021408">
    <property type="entry name" value="DUF3046"/>
</dbReference>
<gene>
    <name evidence="1" type="ORF">G3T37_00715</name>
</gene>
<dbReference type="Proteomes" id="UP000479756">
    <property type="component" value="Unassembled WGS sequence"/>
</dbReference>
<reference evidence="1 2" key="1">
    <citation type="journal article" date="2014" name="Int. J. Syst. Evol. Microbiol.">
        <title>Description of Galbitalea soli gen. nov., sp. nov., and Frondihabitans sucicola sp. nov.</title>
        <authorList>
            <person name="Kim S.J."/>
            <person name="Lim J.M."/>
            <person name="Ahn J.H."/>
            <person name="Weon H.Y."/>
            <person name="Hamada M."/>
            <person name="Suzuki K."/>
            <person name="Ahn T.Y."/>
            <person name="Kwon S.W."/>
        </authorList>
    </citation>
    <scope>NUCLEOTIDE SEQUENCE [LARGE SCALE GENOMIC DNA]</scope>
    <source>
        <strain evidence="1 2">NBRC 108727</strain>
    </source>
</reference>
<evidence type="ECO:0000313" key="2">
    <source>
        <dbReference type="Proteomes" id="UP000479756"/>
    </source>
</evidence>
<sequence length="75" mass="8354">MRLSEFWLAVSDEFGEAYGRVVTSDLVLEEIGGRTAQQAIAAGTSPREIWLALCRASDVPAERWYGVGQRTPKKR</sequence>
<dbReference type="RefSeq" id="WP_163471537.1">
    <property type="nucleotide sequence ID" value="NZ_JAAGWZ010000001.1"/>
</dbReference>
<protein>
    <submittedName>
        <fullName evidence="1">DUF3046 domain-containing protein</fullName>
    </submittedName>
</protein>
<accession>A0A7C9TMM6</accession>
<keyword evidence="2" id="KW-1185">Reference proteome</keyword>